<dbReference type="WBParaSite" id="PEQ_0000440101-mRNA-1">
    <property type="protein sequence ID" value="PEQ_0000440101-mRNA-1"/>
    <property type="gene ID" value="PEQ_0000440101"/>
</dbReference>
<dbReference type="Proteomes" id="UP000887564">
    <property type="component" value="Unplaced"/>
</dbReference>
<proteinExistence type="predicted"/>
<evidence type="ECO:0000313" key="2">
    <source>
        <dbReference type="Proteomes" id="UP000887564"/>
    </source>
</evidence>
<evidence type="ECO:0000256" key="1">
    <source>
        <dbReference type="SAM" id="SignalP"/>
    </source>
</evidence>
<feature type="chain" id="PRO_5037248727" evidence="1">
    <location>
        <begin position="16"/>
        <end position="71"/>
    </location>
</feature>
<organism evidence="2 3">
    <name type="scientific">Parascaris equorum</name>
    <name type="common">Equine roundworm</name>
    <dbReference type="NCBI Taxonomy" id="6256"/>
    <lineage>
        <taxon>Eukaryota</taxon>
        <taxon>Metazoa</taxon>
        <taxon>Ecdysozoa</taxon>
        <taxon>Nematoda</taxon>
        <taxon>Chromadorea</taxon>
        <taxon>Rhabditida</taxon>
        <taxon>Spirurina</taxon>
        <taxon>Ascaridomorpha</taxon>
        <taxon>Ascaridoidea</taxon>
        <taxon>Ascarididae</taxon>
        <taxon>Parascaris</taxon>
    </lineage>
</organism>
<accession>A0A914RCJ0</accession>
<sequence length="71" mass="7716">MVLLTFLVFAELVNGLSLVVAAIGRTELVMTNNFTIPTTPKTCMLEKLWPVAPIIAGKLLSLLPRNIPITP</sequence>
<keyword evidence="2" id="KW-1185">Reference proteome</keyword>
<evidence type="ECO:0000313" key="3">
    <source>
        <dbReference type="WBParaSite" id="PEQ_0000440101-mRNA-1"/>
    </source>
</evidence>
<reference evidence="3" key="1">
    <citation type="submission" date="2022-11" db="UniProtKB">
        <authorList>
            <consortium name="WormBaseParasite"/>
        </authorList>
    </citation>
    <scope>IDENTIFICATION</scope>
</reference>
<protein>
    <submittedName>
        <fullName evidence="3">Secreted protein</fullName>
    </submittedName>
</protein>
<feature type="signal peptide" evidence="1">
    <location>
        <begin position="1"/>
        <end position="15"/>
    </location>
</feature>
<name>A0A914RCJ0_PAREQ</name>
<dbReference type="AlphaFoldDB" id="A0A914RCJ0"/>
<keyword evidence="1" id="KW-0732">Signal</keyword>